<accession>A0AAV0CD74</accession>
<dbReference type="Proteomes" id="UP001152523">
    <property type="component" value="Unassembled WGS sequence"/>
</dbReference>
<evidence type="ECO:0000313" key="2">
    <source>
        <dbReference type="Proteomes" id="UP001152523"/>
    </source>
</evidence>
<reference evidence="1" key="1">
    <citation type="submission" date="2022-07" db="EMBL/GenBank/DDBJ databases">
        <authorList>
            <person name="Macas J."/>
            <person name="Novak P."/>
            <person name="Neumann P."/>
        </authorList>
    </citation>
    <scope>NUCLEOTIDE SEQUENCE</scope>
</reference>
<dbReference type="AlphaFoldDB" id="A0AAV0CD74"/>
<protein>
    <submittedName>
        <fullName evidence="1">Uncharacterized protein</fullName>
    </submittedName>
</protein>
<name>A0AAV0CD74_9ASTE</name>
<keyword evidence="2" id="KW-1185">Reference proteome</keyword>
<evidence type="ECO:0000313" key="1">
    <source>
        <dbReference type="EMBL" id="CAH9074347.1"/>
    </source>
</evidence>
<dbReference type="EMBL" id="CAMAPF010000026">
    <property type="protein sequence ID" value="CAH9074347.1"/>
    <property type="molecule type" value="Genomic_DNA"/>
</dbReference>
<organism evidence="1 2">
    <name type="scientific">Cuscuta epithymum</name>
    <dbReference type="NCBI Taxonomy" id="186058"/>
    <lineage>
        <taxon>Eukaryota</taxon>
        <taxon>Viridiplantae</taxon>
        <taxon>Streptophyta</taxon>
        <taxon>Embryophyta</taxon>
        <taxon>Tracheophyta</taxon>
        <taxon>Spermatophyta</taxon>
        <taxon>Magnoliopsida</taxon>
        <taxon>eudicotyledons</taxon>
        <taxon>Gunneridae</taxon>
        <taxon>Pentapetalae</taxon>
        <taxon>asterids</taxon>
        <taxon>lamiids</taxon>
        <taxon>Solanales</taxon>
        <taxon>Convolvulaceae</taxon>
        <taxon>Cuscuteae</taxon>
        <taxon>Cuscuta</taxon>
        <taxon>Cuscuta subgen. Cuscuta</taxon>
    </lineage>
</organism>
<gene>
    <name evidence="1" type="ORF">CEPIT_LOCUS5015</name>
</gene>
<proteinExistence type="predicted"/>
<sequence>MVSHPHEPAMRAHVSSLSATSPICILPFQAFELQIPICKHIRAQYSVCSYFKKVVSLVKAALIKNQLEEFRVFSNRVEGQESVE</sequence>
<comment type="caution">
    <text evidence="1">The sequence shown here is derived from an EMBL/GenBank/DDBJ whole genome shotgun (WGS) entry which is preliminary data.</text>
</comment>